<keyword evidence="2" id="KW-1185">Reference proteome</keyword>
<reference evidence="3" key="1">
    <citation type="submission" date="2025-08" db="UniProtKB">
        <authorList>
            <consortium name="RefSeq"/>
        </authorList>
    </citation>
    <scope>IDENTIFICATION</scope>
    <source>
        <tissue evidence="3">Gonad</tissue>
    </source>
</reference>
<name>A0A6P4YBR1_BRABE</name>
<dbReference type="OrthoDB" id="10588698at2759"/>
<dbReference type="Proteomes" id="UP000515135">
    <property type="component" value="Unplaced"/>
</dbReference>
<feature type="compositionally biased region" description="Polar residues" evidence="1">
    <location>
        <begin position="1"/>
        <end position="26"/>
    </location>
</feature>
<organism evidence="2 3">
    <name type="scientific">Branchiostoma belcheri</name>
    <name type="common">Amphioxus</name>
    <dbReference type="NCBI Taxonomy" id="7741"/>
    <lineage>
        <taxon>Eukaryota</taxon>
        <taxon>Metazoa</taxon>
        <taxon>Chordata</taxon>
        <taxon>Cephalochordata</taxon>
        <taxon>Leptocardii</taxon>
        <taxon>Amphioxiformes</taxon>
        <taxon>Branchiostomatidae</taxon>
        <taxon>Branchiostoma</taxon>
    </lineage>
</organism>
<dbReference type="KEGG" id="bbel:109471659"/>
<evidence type="ECO:0000313" key="2">
    <source>
        <dbReference type="Proteomes" id="UP000515135"/>
    </source>
</evidence>
<dbReference type="RefSeq" id="XP_019626555.1">
    <property type="nucleotide sequence ID" value="XM_019770996.1"/>
</dbReference>
<dbReference type="GeneID" id="109471659"/>
<protein>
    <submittedName>
        <fullName evidence="3">Extensin-3-like</fullName>
    </submittedName>
</protein>
<gene>
    <name evidence="3" type="primary">LOC109471659</name>
</gene>
<proteinExistence type="predicted"/>
<sequence length="175" mass="20023">MNSGTEAGAYNPSQRNTYRSSDTPASNLPPRPNRGYEQPSRPNRGYEQPSRPNRGYEQPPRLNRGYEQPPRLNRGYEQPPRLNRGYEQPPRLNRGYEQPPMNLPSSRPPRDHPTRRRIPAPHPHVVDHGVALRNGGLRNPLDAVRPPPLLVTPTVPATLRRLAYIIRTQRETSRL</sequence>
<feature type="region of interest" description="Disordered" evidence="1">
    <location>
        <begin position="1"/>
        <end position="122"/>
    </location>
</feature>
<dbReference type="AlphaFoldDB" id="A0A6P4YBR1"/>
<evidence type="ECO:0000256" key="1">
    <source>
        <dbReference type="SAM" id="MobiDB-lite"/>
    </source>
</evidence>
<evidence type="ECO:0000313" key="3">
    <source>
        <dbReference type="RefSeq" id="XP_019626555.1"/>
    </source>
</evidence>
<accession>A0A6P4YBR1</accession>